<accession>A0AAE3AWM2</accession>
<evidence type="ECO:0000256" key="2">
    <source>
        <dbReference type="ARBA" id="ARBA00022448"/>
    </source>
</evidence>
<comment type="subcellular location">
    <subcellularLocation>
        <location evidence="9">Cell membrane</location>
        <topology evidence="9">Single-pass membrane protein</topology>
    </subcellularLocation>
    <subcellularLocation>
        <location evidence="1">Membrane</location>
    </subcellularLocation>
</comment>
<evidence type="ECO:0000256" key="9">
    <source>
        <dbReference type="HAMAP-Rule" id="MF_00422"/>
    </source>
</evidence>
<keyword evidence="11" id="KW-1185">Reference proteome</keyword>
<evidence type="ECO:0000256" key="3">
    <source>
        <dbReference type="ARBA" id="ARBA00022475"/>
    </source>
</evidence>
<keyword evidence="4 9" id="KW-0812">Transmembrane</keyword>
<comment type="subunit">
    <text evidence="9">Component of the Sec protein translocase complex. Heterotrimer consisting of SecY, SecE and SecG subunits. The heterotrimers can form oligomers, although 1 heterotrimer is thought to be able to translocate proteins. Interacts with the ribosome. Interacts with SecDF, and other proteins may be involved. Interacts with SecA.</text>
</comment>
<dbReference type="Pfam" id="PF00584">
    <property type="entry name" value="SecE"/>
    <property type="match status" value="1"/>
</dbReference>
<name>A0AAE3AWM2_9FIRM</name>
<evidence type="ECO:0000256" key="4">
    <source>
        <dbReference type="ARBA" id="ARBA00022692"/>
    </source>
</evidence>
<keyword evidence="6 9" id="KW-1133">Transmembrane helix</keyword>
<evidence type="ECO:0000256" key="7">
    <source>
        <dbReference type="ARBA" id="ARBA00023010"/>
    </source>
</evidence>
<dbReference type="GO" id="GO:0008320">
    <property type="term" value="F:protein transmembrane transporter activity"/>
    <property type="evidence" value="ECO:0007669"/>
    <property type="project" value="UniProtKB-UniRule"/>
</dbReference>
<dbReference type="Gene3D" id="1.20.5.1030">
    <property type="entry name" value="Preprotein translocase secy subunit"/>
    <property type="match status" value="1"/>
</dbReference>
<evidence type="ECO:0000256" key="5">
    <source>
        <dbReference type="ARBA" id="ARBA00022927"/>
    </source>
</evidence>
<dbReference type="InterPro" id="IPR038379">
    <property type="entry name" value="SecE_sf"/>
</dbReference>
<keyword evidence="8 9" id="KW-0472">Membrane</keyword>
<dbReference type="InterPro" id="IPR005807">
    <property type="entry name" value="SecE_bac"/>
</dbReference>
<comment type="caution">
    <text evidence="10">The sequence shown here is derived from an EMBL/GenBank/DDBJ whole genome shotgun (WGS) entry which is preliminary data.</text>
</comment>
<keyword evidence="7 9" id="KW-0811">Translocation</keyword>
<dbReference type="Proteomes" id="UP001199355">
    <property type="component" value="Unassembled WGS sequence"/>
</dbReference>
<reference evidence="10 11" key="1">
    <citation type="submission" date="2021-10" db="EMBL/GenBank/DDBJ databases">
        <title>Anaerobic single-cell dispensing facilitates the cultivation of human gut bacteria.</title>
        <authorList>
            <person name="Afrizal A."/>
        </authorList>
    </citation>
    <scope>NUCLEOTIDE SEQUENCE [LARGE SCALE GENOMIC DNA]</scope>
    <source>
        <strain evidence="10 11">CLA-AA-H244</strain>
    </source>
</reference>
<dbReference type="GO" id="GO:0009306">
    <property type="term" value="P:protein secretion"/>
    <property type="evidence" value="ECO:0007669"/>
    <property type="project" value="UniProtKB-UniRule"/>
</dbReference>
<comment type="function">
    <text evidence="9">Essential subunit of the Sec protein translocation channel SecYEG. Clamps together the 2 halves of SecY. May contact the channel plug during translocation.</text>
</comment>
<dbReference type="GO" id="GO:0006605">
    <property type="term" value="P:protein targeting"/>
    <property type="evidence" value="ECO:0007669"/>
    <property type="project" value="UniProtKB-UniRule"/>
</dbReference>
<evidence type="ECO:0000256" key="6">
    <source>
        <dbReference type="ARBA" id="ARBA00022989"/>
    </source>
</evidence>
<dbReference type="GO" id="GO:0043952">
    <property type="term" value="P:protein transport by the Sec complex"/>
    <property type="evidence" value="ECO:0007669"/>
    <property type="project" value="UniProtKB-UniRule"/>
</dbReference>
<dbReference type="HAMAP" id="MF_00422">
    <property type="entry name" value="SecE"/>
    <property type="match status" value="1"/>
</dbReference>
<protein>
    <recommendedName>
        <fullName evidence="9">Protein translocase subunit SecE</fullName>
    </recommendedName>
</protein>
<dbReference type="GO" id="GO:0065002">
    <property type="term" value="P:intracellular protein transmembrane transport"/>
    <property type="evidence" value="ECO:0007669"/>
    <property type="project" value="UniProtKB-UniRule"/>
</dbReference>
<feature type="transmembrane region" description="Helical" evidence="9">
    <location>
        <begin position="42"/>
        <end position="66"/>
    </location>
</feature>
<sequence length="71" mass="7902">MSNEQKVSKTPKAPKVKFFDGVKAEFKKIIWPDKDTLLKQSVAVVFVSIVMGIIISLIDVAAQYGVNFLTM</sequence>
<organism evidence="10 11">
    <name type="scientific">Gallintestinimicrobium propionicum</name>
    <dbReference type="NCBI Taxonomy" id="2981770"/>
    <lineage>
        <taxon>Bacteria</taxon>
        <taxon>Bacillati</taxon>
        <taxon>Bacillota</taxon>
        <taxon>Clostridia</taxon>
        <taxon>Lachnospirales</taxon>
        <taxon>Lachnospiraceae</taxon>
        <taxon>Gallintestinimicrobium</taxon>
    </lineage>
</organism>
<dbReference type="NCBIfam" id="TIGR00964">
    <property type="entry name" value="secE_bact"/>
    <property type="match status" value="1"/>
</dbReference>
<evidence type="ECO:0000256" key="8">
    <source>
        <dbReference type="ARBA" id="ARBA00023136"/>
    </source>
</evidence>
<dbReference type="PANTHER" id="PTHR33910:SF1">
    <property type="entry name" value="PROTEIN TRANSLOCASE SUBUNIT SECE"/>
    <property type="match status" value="1"/>
</dbReference>
<dbReference type="GO" id="GO:0005886">
    <property type="term" value="C:plasma membrane"/>
    <property type="evidence" value="ECO:0007669"/>
    <property type="project" value="UniProtKB-SubCell"/>
</dbReference>
<evidence type="ECO:0000256" key="1">
    <source>
        <dbReference type="ARBA" id="ARBA00004370"/>
    </source>
</evidence>
<dbReference type="AlphaFoldDB" id="A0AAE3AWM2"/>
<comment type="similarity">
    <text evidence="9">Belongs to the SecE/SEC61-gamma family.</text>
</comment>
<gene>
    <name evidence="9 10" type="primary">secE</name>
    <name evidence="10" type="ORF">LKD45_05270</name>
</gene>
<proteinExistence type="inferred from homology"/>
<dbReference type="EMBL" id="JAJEQF010000009">
    <property type="protein sequence ID" value="MCC2167108.1"/>
    <property type="molecule type" value="Genomic_DNA"/>
</dbReference>
<dbReference type="PANTHER" id="PTHR33910">
    <property type="entry name" value="PROTEIN TRANSLOCASE SUBUNIT SECE"/>
    <property type="match status" value="1"/>
</dbReference>
<keyword evidence="5 9" id="KW-0653">Protein transport</keyword>
<dbReference type="RefSeq" id="WP_021914165.1">
    <property type="nucleotide sequence ID" value="NZ_JAJEQF010000009.1"/>
</dbReference>
<dbReference type="InterPro" id="IPR001901">
    <property type="entry name" value="Translocase_SecE/Sec61-g"/>
</dbReference>
<keyword evidence="3 9" id="KW-1003">Cell membrane</keyword>
<keyword evidence="2 9" id="KW-0813">Transport</keyword>
<evidence type="ECO:0000313" key="11">
    <source>
        <dbReference type="Proteomes" id="UP001199355"/>
    </source>
</evidence>
<evidence type="ECO:0000313" key="10">
    <source>
        <dbReference type="EMBL" id="MCC2167108.1"/>
    </source>
</evidence>